<comment type="caution">
    <text evidence="10">The sequence shown here is derived from an EMBL/GenBank/DDBJ whole genome shotgun (WGS) entry which is preliminary data.</text>
</comment>
<evidence type="ECO:0000259" key="8">
    <source>
        <dbReference type="Pfam" id="PF02687"/>
    </source>
</evidence>
<organism evidence="10 11">
    <name type="scientific">Dyella jejuensis</name>
    <dbReference type="NCBI Taxonomy" id="1432009"/>
    <lineage>
        <taxon>Bacteria</taxon>
        <taxon>Pseudomonadati</taxon>
        <taxon>Pseudomonadota</taxon>
        <taxon>Gammaproteobacteria</taxon>
        <taxon>Lysobacterales</taxon>
        <taxon>Rhodanobacteraceae</taxon>
        <taxon>Dyella</taxon>
    </lineage>
</organism>
<feature type="transmembrane region" description="Helical" evidence="7">
    <location>
        <begin position="374"/>
        <end position="395"/>
    </location>
</feature>
<dbReference type="RefSeq" id="WP_404544916.1">
    <property type="nucleotide sequence ID" value="NZ_JADIKJ010000002.1"/>
</dbReference>
<dbReference type="Pfam" id="PF02687">
    <property type="entry name" value="FtsX"/>
    <property type="match status" value="1"/>
</dbReference>
<feature type="domain" description="MacB-like periplasmic core" evidence="9">
    <location>
        <begin position="16"/>
        <end position="233"/>
    </location>
</feature>
<gene>
    <name evidence="10" type="ORF">ISP15_02980</name>
</gene>
<accession>A0ABW8JHK2</accession>
<protein>
    <submittedName>
        <fullName evidence="10">FtsX-like permease family protein</fullName>
    </submittedName>
</protein>
<evidence type="ECO:0000256" key="4">
    <source>
        <dbReference type="ARBA" id="ARBA00022989"/>
    </source>
</evidence>
<evidence type="ECO:0000256" key="7">
    <source>
        <dbReference type="SAM" id="Phobius"/>
    </source>
</evidence>
<dbReference type="PANTHER" id="PTHR30572">
    <property type="entry name" value="MEMBRANE COMPONENT OF TRANSPORTER-RELATED"/>
    <property type="match status" value="1"/>
</dbReference>
<evidence type="ECO:0000256" key="5">
    <source>
        <dbReference type="ARBA" id="ARBA00023136"/>
    </source>
</evidence>
<dbReference type="InterPro" id="IPR050250">
    <property type="entry name" value="Macrolide_Exporter_MacB"/>
</dbReference>
<sequence length="411" mass="44323">MNLRPILSALLRHKVILTLLILVIALSCAVVSNSVFLIALHLQRLHLPAGFDENRLLEIDADNLLASGSAQARAHTREALAALRQIPGVQAVTLSNVAPLDATAFTPGFIALTAKDAESMSGPIADLYGGEGFAQTVGLRLVAGRWLDPASFVDYANVFKPDAAVSPPEALITQALAQRMWPGQNPLGKQFYFRAGHPPTTVVGVVRHLVRSVIFTDGGSDYSVILPMRVWLDDGAYYLIRTDADQRARVLHAAVAALHKLDPHEAIIEQRPLADARTEQLGKDLAMASMLGGLCVALLLVTGLGIVGLSSYWVQQRRRQIGVRRALGATRADILRHFMTENFVLTSLGVALGMALAYGLSMLLMHYYELPRLPWFYFPASALALWATGQFAVLVPALRASAISPATAASG</sequence>
<feature type="domain" description="ABC3 transporter permease C-terminal" evidence="8">
    <location>
        <begin position="296"/>
        <end position="405"/>
    </location>
</feature>
<keyword evidence="4 7" id="KW-1133">Transmembrane helix</keyword>
<evidence type="ECO:0000313" key="10">
    <source>
        <dbReference type="EMBL" id="MFK2899285.1"/>
    </source>
</evidence>
<evidence type="ECO:0000256" key="6">
    <source>
        <dbReference type="ARBA" id="ARBA00038076"/>
    </source>
</evidence>
<dbReference type="PROSITE" id="PS51257">
    <property type="entry name" value="PROKAR_LIPOPROTEIN"/>
    <property type="match status" value="1"/>
</dbReference>
<dbReference type="InterPro" id="IPR025857">
    <property type="entry name" value="MacB_PCD"/>
</dbReference>
<comment type="similarity">
    <text evidence="6">Belongs to the ABC-4 integral membrane protein family.</text>
</comment>
<reference evidence="10 11" key="1">
    <citation type="submission" date="2020-10" db="EMBL/GenBank/DDBJ databases">
        <title>Phylogeny of dyella-like bacteria.</title>
        <authorList>
            <person name="Fu J."/>
        </authorList>
    </citation>
    <scope>NUCLEOTIDE SEQUENCE [LARGE SCALE GENOMIC DNA]</scope>
    <source>
        <strain evidence="10 11">JP1</strain>
    </source>
</reference>
<feature type="transmembrane region" description="Helical" evidence="7">
    <location>
        <begin position="290"/>
        <end position="314"/>
    </location>
</feature>
<keyword evidence="5 7" id="KW-0472">Membrane</keyword>
<dbReference type="Pfam" id="PF12704">
    <property type="entry name" value="MacB_PCD"/>
    <property type="match status" value="1"/>
</dbReference>
<evidence type="ECO:0000256" key="2">
    <source>
        <dbReference type="ARBA" id="ARBA00022475"/>
    </source>
</evidence>
<evidence type="ECO:0000313" key="11">
    <source>
        <dbReference type="Proteomes" id="UP001620461"/>
    </source>
</evidence>
<dbReference type="Proteomes" id="UP001620461">
    <property type="component" value="Unassembled WGS sequence"/>
</dbReference>
<evidence type="ECO:0000259" key="9">
    <source>
        <dbReference type="Pfam" id="PF12704"/>
    </source>
</evidence>
<proteinExistence type="inferred from homology"/>
<keyword evidence="3 7" id="KW-0812">Transmembrane</keyword>
<keyword evidence="11" id="KW-1185">Reference proteome</keyword>
<comment type="subcellular location">
    <subcellularLocation>
        <location evidence="1">Cell membrane</location>
        <topology evidence="1">Multi-pass membrane protein</topology>
    </subcellularLocation>
</comment>
<keyword evidence="2" id="KW-1003">Cell membrane</keyword>
<feature type="transmembrane region" description="Helical" evidence="7">
    <location>
        <begin position="343"/>
        <end position="368"/>
    </location>
</feature>
<dbReference type="EMBL" id="JADIKJ010000002">
    <property type="protein sequence ID" value="MFK2899285.1"/>
    <property type="molecule type" value="Genomic_DNA"/>
</dbReference>
<dbReference type="PANTHER" id="PTHR30572:SF4">
    <property type="entry name" value="ABC TRANSPORTER PERMEASE YTRF"/>
    <property type="match status" value="1"/>
</dbReference>
<evidence type="ECO:0000256" key="1">
    <source>
        <dbReference type="ARBA" id="ARBA00004651"/>
    </source>
</evidence>
<name>A0ABW8JHK2_9GAMM</name>
<dbReference type="InterPro" id="IPR003838">
    <property type="entry name" value="ABC3_permease_C"/>
</dbReference>
<evidence type="ECO:0000256" key="3">
    <source>
        <dbReference type="ARBA" id="ARBA00022692"/>
    </source>
</evidence>